<reference evidence="1 2" key="1">
    <citation type="submission" date="2019-03" db="EMBL/GenBank/DDBJ databases">
        <title>First draft genome of Liparis tanakae, snailfish: a comprehensive survey of snailfish specific genes.</title>
        <authorList>
            <person name="Kim W."/>
            <person name="Song I."/>
            <person name="Jeong J.-H."/>
            <person name="Kim D."/>
            <person name="Kim S."/>
            <person name="Ryu S."/>
            <person name="Song J.Y."/>
            <person name="Lee S.K."/>
        </authorList>
    </citation>
    <scope>NUCLEOTIDE SEQUENCE [LARGE SCALE GENOMIC DNA]</scope>
    <source>
        <tissue evidence="1">Muscle</tissue>
    </source>
</reference>
<comment type="caution">
    <text evidence="1">The sequence shown here is derived from an EMBL/GenBank/DDBJ whole genome shotgun (WGS) entry which is preliminary data.</text>
</comment>
<name>A0A4Z2E9U3_9TELE</name>
<gene>
    <name evidence="1" type="ORF">EYF80_064541</name>
</gene>
<proteinExistence type="predicted"/>
<dbReference type="EMBL" id="SRLO01012832">
    <property type="protein sequence ID" value="TNN25330.1"/>
    <property type="molecule type" value="Genomic_DNA"/>
</dbReference>
<accession>A0A4Z2E9U3</accession>
<sequence>MPLTPPTHQRLPGPVVLVVEDVPVPVEQVGEQLPQVVVVRLLEEVQAAHVAQGMCFLVSGSMYSLARPKSMMWMVCCRLEPGRPTRKFSGFTSR</sequence>
<evidence type="ECO:0000313" key="1">
    <source>
        <dbReference type="EMBL" id="TNN25330.1"/>
    </source>
</evidence>
<evidence type="ECO:0000313" key="2">
    <source>
        <dbReference type="Proteomes" id="UP000314294"/>
    </source>
</evidence>
<dbReference type="Proteomes" id="UP000314294">
    <property type="component" value="Unassembled WGS sequence"/>
</dbReference>
<dbReference type="AlphaFoldDB" id="A0A4Z2E9U3"/>
<organism evidence="1 2">
    <name type="scientific">Liparis tanakae</name>
    <name type="common">Tanaka's snailfish</name>
    <dbReference type="NCBI Taxonomy" id="230148"/>
    <lineage>
        <taxon>Eukaryota</taxon>
        <taxon>Metazoa</taxon>
        <taxon>Chordata</taxon>
        <taxon>Craniata</taxon>
        <taxon>Vertebrata</taxon>
        <taxon>Euteleostomi</taxon>
        <taxon>Actinopterygii</taxon>
        <taxon>Neopterygii</taxon>
        <taxon>Teleostei</taxon>
        <taxon>Neoteleostei</taxon>
        <taxon>Acanthomorphata</taxon>
        <taxon>Eupercaria</taxon>
        <taxon>Perciformes</taxon>
        <taxon>Cottioidei</taxon>
        <taxon>Cottales</taxon>
        <taxon>Liparidae</taxon>
        <taxon>Liparis</taxon>
    </lineage>
</organism>
<keyword evidence="2" id="KW-1185">Reference proteome</keyword>
<protein>
    <submittedName>
        <fullName evidence="1">Uncharacterized protein</fullName>
    </submittedName>
</protein>